<protein>
    <submittedName>
        <fullName evidence="2">Uncharacterized protein</fullName>
    </submittedName>
</protein>
<reference evidence="2 3" key="1">
    <citation type="submission" date="2017-09" db="EMBL/GenBank/DDBJ databases">
        <title>Depth-based differentiation of microbial function through sediment-hosted aquifers and enrichment of novel symbionts in the deep terrestrial subsurface.</title>
        <authorList>
            <person name="Probst A.J."/>
            <person name="Ladd B."/>
            <person name="Jarett J.K."/>
            <person name="Geller-Mcgrath D.E."/>
            <person name="Sieber C.M."/>
            <person name="Emerson J.B."/>
            <person name="Anantharaman K."/>
            <person name="Thomas B.C."/>
            <person name="Malmstrom R."/>
            <person name="Stieglmeier M."/>
            <person name="Klingl A."/>
            <person name="Woyke T."/>
            <person name="Ryan C.M."/>
            <person name="Banfield J.F."/>
        </authorList>
    </citation>
    <scope>NUCLEOTIDE SEQUENCE [LARGE SCALE GENOMIC DNA]</scope>
    <source>
        <strain evidence="2">CG15_BIG_FIL_POST_REV_8_21_14_020_45_12</strain>
    </source>
</reference>
<dbReference type="Proteomes" id="UP000230292">
    <property type="component" value="Unassembled WGS sequence"/>
</dbReference>
<accession>A0A2M7H4V9</accession>
<dbReference type="EMBL" id="PFGC01000013">
    <property type="protein sequence ID" value="PIW37268.1"/>
    <property type="molecule type" value="Genomic_DNA"/>
</dbReference>
<comment type="caution">
    <text evidence="2">The sequence shown here is derived from an EMBL/GenBank/DDBJ whole genome shotgun (WGS) entry which is preliminary data.</text>
</comment>
<gene>
    <name evidence="2" type="ORF">COW24_01020</name>
</gene>
<name>A0A2M7H4V9_9BACT</name>
<feature type="compositionally biased region" description="Polar residues" evidence="1">
    <location>
        <begin position="92"/>
        <end position="101"/>
    </location>
</feature>
<evidence type="ECO:0000256" key="1">
    <source>
        <dbReference type="SAM" id="MobiDB-lite"/>
    </source>
</evidence>
<evidence type="ECO:0000313" key="2">
    <source>
        <dbReference type="EMBL" id="PIW37268.1"/>
    </source>
</evidence>
<proteinExistence type="predicted"/>
<feature type="compositionally biased region" description="Basic and acidic residues" evidence="1">
    <location>
        <begin position="81"/>
        <end position="91"/>
    </location>
</feature>
<organism evidence="2 3">
    <name type="scientific">Candidatus Kerfeldbacteria bacterium CG15_BIG_FIL_POST_REV_8_21_14_020_45_12</name>
    <dbReference type="NCBI Taxonomy" id="2014247"/>
    <lineage>
        <taxon>Bacteria</taxon>
        <taxon>Candidatus Kerfeldiibacteriota</taxon>
    </lineage>
</organism>
<evidence type="ECO:0000313" key="3">
    <source>
        <dbReference type="Proteomes" id="UP000230292"/>
    </source>
</evidence>
<feature type="region of interest" description="Disordered" evidence="1">
    <location>
        <begin position="81"/>
        <end position="133"/>
    </location>
</feature>
<sequence length="133" mass="15052">MRTIEVRNELTTEWKNRGVEQPLDFAILTNEVYKGWSGMKSKEYQKFKGLKKGENLRDHMTNLELVLNMLAEASTAEIARNKDAQGVDENKSAAQQGSQIAGNARKELEENTGKPIVSKDNYLPKNDKPEQLT</sequence>
<dbReference type="AlphaFoldDB" id="A0A2M7H4V9"/>